<dbReference type="Proteomes" id="UP001501470">
    <property type="component" value="Unassembled WGS sequence"/>
</dbReference>
<evidence type="ECO:0000313" key="3">
    <source>
        <dbReference type="Proteomes" id="UP001501470"/>
    </source>
</evidence>
<evidence type="ECO:0000313" key="2">
    <source>
        <dbReference type="EMBL" id="GAA1503964.1"/>
    </source>
</evidence>
<comment type="caution">
    <text evidence="2">The sequence shown here is derived from an EMBL/GenBank/DDBJ whole genome shotgun (WGS) entry which is preliminary data.</text>
</comment>
<accession>A0ABN1ZT12</accession>
<organism evidence="2 3">
    <name type="scientific">Dactylosporangium maewongense</name>
    <dbReference type="NCBI Taxonomy" id="634393"/>
    <lineage>
        <taxon>Bacteria</taxon>
        <taxon>Bacillati</taxon>
        <taxon>Actinomycetota</taxon>
        <taxon>Actinomycetes</taxon>
        <taxon>Micromonosporales</taxon>
        <taxon>Micromonosporaceae</taxon>
        <taxon>Dactylosporangium</taxon>
    </lineage>
</organism>
<name>A0ABN1ZT12_9ACTN</name>
<reference evidence="2 3" key="1">
    <citation type="journal article" date="2019" name="Int. J. Syst. Evol. Microbiol.">
        <title>The Global Catalogue of Microorganisms (GCM) 10K type strain sequencing project: providing services to taxonomists for standard genome sequencing and annotation.</title>
        <authorList>
            <consortium name="The Broad Institute Genomics Platform"/>
            <consortium name="The Broad Institute Genome Sequencing Center for Infectious Disease"/>
            <person name="Wu L."/>
            <person name="Ma J."/>
        </authorList>
    </citation>
    <scope>NUCLEOTIDE SEQUENCE [LARGE SCALE GENOMIC DNA]</scope>
    <source>
        <strain evidence="2 3">JCM 15933</strain>
    </source>
</reference>
<feature type="compositionally biased region" description="Gly residues" evidence="1">
    <location>
        <begin position="49"/>
        <end position="72"/>
    </location>
</feature>
<feature type="compositionally biased region" description="Low complexity" evidence="1">
    <location>
        <begin position="73"/>
        <end position="92"/>
    </location>
</feature>
<protein>
    <submittedName>
        <fullName evidence="2">Uncharacterized protein</fullName>
    </submittedName>
</protein>
<sequence>MVAAGLGLEVALTLGAGSPGVPVAAVADGAMDRPVGSRSVGRSLSAGRVDGGAPGSMTAGGPGSGGPGGGDGLPVAPASSATSSSPAAVNAR</sequence>
<proteinExistence type="predicted"/>
<dbReference type="EMBL" id="BAAAQD010000002">
    <property type="protein sequence ID" value="GAA1503964.1"/>
    <property type="molecule type" value="Genomic_DNA"/>
</dbReference>
<keyword evidence="3" id="KW-1185">Reference proteome</keyword>
<gene>
    <name evidence="2" type="ORF">GCM10009827_016460</name>
</gene>
<feature type="region of interest" description="Disordered" evidence="1">
    <location>
        <begin position="30"/>
        <end position="92"/>
    </location>
</feature>
<evidence type="ECO:0000256" key="1">
    <source>
        <dbReference type="SAM" id="MobiDB-lite"/>
    </source>
</evidence>